<name>A0A6J2U1U3_DROLE</name>
<dbReference type="RefSeq" id="XP_030381860.1">
    <property type="nucleotide sequence ID" value="XM_030526000.1"/>
</dbReference>
<reference evidence="2" key="1">
    <citation type="submission" date="2025-08" db="UniProtKB">
        <authorList>
            <consortium name="RefSeq"/>
        </authorList>
    </citation>
    <scope>IDENTIFICATION</scope>
    <source>
        <strain evidence="2">11010-0011.00</strain>
        <tissue evidence="2">Whole body</tissue>
    </source>
</reference>
<proteinExistence type="predicted"/>
<dbReference type="Proteomes" id="UP000504634">
    <property type="component" value="Unplaced"/>
</dbReference>
<gene>
    <name evidence="2" type="primary">LOC115629522</name>
</gene>
<keyword evidence="1" id="KW-1185">Reference proteome</keyword>
<organism evidence="1 2">
    <name type="scientific">Drosophila lebanonensis</name>
    <name type="common">Fruit fly</name>
    <name type="synonym">Scaptodrosophila lebanonensis</name>
    <dbReference type="NCBI Taxonomy" id="7225"/>
    <lineage>
        <taxon>Eukaryota</taxon>
        <taxon>Metazoa</taxon>
        <taxon>Ecdysozoa</taxon>
        <taxon>Arthropoda</taxon>
        <taxon>Hexapoda</taxon>
        <taxon>Insecta</taxon>
        <taxon>Pterygota</taxon>
        <taxon>Neoptera</taxon>
        <taxon>Endopterygota</taxon>
        <taxon>Diptera</taxon>
        <taxon>Brachycera</taxon>
        <taxon>Muscomorpha</taxon>
        <taxon>Ephydroidea</taxon>
        <taxon>Drosophilidae</taxon>
        <taxon>Scaptodrosophila</taxon>
    </lineage>
</organism>
<dbReference type="AlphaFoldDB" id="A0A6J2U1U3"/>
<dbReference type="GeneID" id="115629522"/>
<protein>
    <submittedName>
        <fullName evidence="2">Uncharacterized protein LOC115629522</fullName>
    </submittedName>
</protein>
<evidence type="ECO:0000313" key="1">
    <source>
        <dbReference type="Proteomes" id="UP000504634"/>
    </source>
</evidence>
<evidence type="ECO:0000313" key="2">
    <source>
        <dbReference type="RefSeq" id="XP_030381860.1"/>
    </source>
</evidence>
<dbReference type="OrthoDB" id="1110759at2759"/>
<sequence length="99" mass="11862">MPDTRYHLRALPQQRRLVPNLLRTILKLLEDARRPMRDSEIISALSVRFRRTDPDFQRQVRMNLRDAVSYGILKRQADMFMLRSKRLNEIMASLVPNKR</sequence>
<accession>A0A6J2U1U3</accession>